<protein>
    <recommendedName>
        <fullName evidence="3">Type II toxin-antitoxin system HicB family antitoxin</fullName>
    </recommendedName>
</protein>
<dbReference type="AlphaFoldDB" id="A0A3P2A4X1"/>
<dbReference type="EMBL" id="RQYC01000006">
    <property type="protein sequence ID" value="RRD90409.1"/>
    <property type="molecule type" value="Genomic_DNA"/>
</dbReference>
<gene>
    <name evidence="1" type="ORF">EII21_05690</name>
</gene>
<accession>A0A3P2A4X1</accession>
<name>A0A3P2A4X1_9NEIS</name>
<organism evidence="1 2">
    <name type="scientific">Conchiformibius steedae</name>
    <dbReference type="NCBI Taxonomy" id="153493"/>
    <lineage>
        <taxon>Bacteria</taxon>
        <taxon>Pseudomonadati</taxon>
        <taxon>Pseudomonadota</taxon>
        <taxon>Betaproteobacteria</taxon>
        <taxon>Neisseriales</taxon>
        <taxon>Neisseriaceae</taxon>
        <taxon>Conchiformibius</taxon>
    </lineage>
</organism>
<evidence type="ECO:0008006" key="3">
    <source>
        <dbReference type="Google" id="ProtNLM"/>
    </source>
</evidence>
<reference evidence="1 2" key="1">
    <citation type="submission" date="2018-11" db="EMBL/GenBank/DDBJ databases">
        <title>Genomes From Bacteria Associated with the Canine Oral Cavity: a Test Case for Automated Genome-Based Taxonomic Assignment.</title>
        <authorList>
            <person name="Coil D.A."/>
            <person name="Jospin G."/>
            <person name="Darling A.E."/>
            <person name="Wallis C."/>
            <person name="Davis I.J."/>
            <person name="Harris S."/>
            <person name="Eisen J.A."/>
            <person name="Holcombe L.J."/>
            <person name="O'Flynn C."/>
        </authorList>
    </citation>
    <scope>NUCLEOTIDE SEQUENCE [LARGE SCALE GENOMIC DNA]</scope>
    <source>
        <strain evidence="1 2">COT-280</strain>
    </source>
</reference>
<dbReference type="Proteomes" id="UP000269923">
    <property type="component" value="Unassembled WGS sequence"/>
</dbReference>
<evidence type="ECO:0000313" key="2">
    <source>
        <dbReference type="Proteomes" id="UP000269923"/>
    </source>
</evidence>
<sequence length="93" mass="10700">MDTELNIMMHHPADYTISIKREVIEGELVFVARVAELPDLEDYGSDYREAYELICETIELSQAAFIQQDNIFPMPQKYTQAKPQAAQLDYALT</sequence>
<dbReference type="SUPFAM" id="SSF143100">
    <property type="entry name" value="TTHA1013/TTHA0281-like"/>
    <property type="match status" value="1"/>
</dbReference>
<comment type="caution">
    <text evidence="1">The sequence shown here is derived from an EMBL/GenBank/DDBJ whole genome shotgun (WGS) entry which is preliminary data.</text>
</comment>
<keyword evidence="2" id="KW-1185">Reference proteome</keyword>
<proteinExistence type="predicted"/>
<evidence type="ECO:0000313" key="1">
    <source>
        <dbReference type="EMBL" id="RRD90409.1"/>
    </source>
</evidence>
<dbReference type="InterPro" id="IPR035069">
    <property type="entry name" value="TTHA1013/TTHA0281-like"/>
</dbReference>